<accession>A0ABW7F2B2</accession>
<comment type="caution">
    <text evidence="1">The sequence shown here is derived from an EMBL/GenBank/DDBJ whole genome shotgun (WGS) entry which is preliminary data.</text>
</comment>
<protein>
    <recommendedName>
        <fullName evidence="3">SMI1/KNR4 family protein</fullName>
    </recommendedName>
</protein>
<name>A0ABW7F2B2_9BURK</name>
<keyword evidence="2" id="KW-1185">Reference proteome</keyword>
<proteinExistence type="predicted"/>
<dbReference type="Proteomes" id="UP001606210">
    <property type="component" value="Unassembled WGS sequence"/>
</dbReference>
<gene>
    <name evidence="1" type="ORF">ACG00Y_12660</name>
</gene>
<dbReference type="RefSeq" id="WP_394479287.1">
    <property type="nucleotide sequence ID" value="NZ_JBIGHV010000004.1"/>
</dbReference>
<evidence type="ECO:0000313" key="1">
    <source>
        <dbReference type="EMBL" id="MFG6430772.1"/>
    </source>
</evidence>
<reference evidence="1 2" key="1">
    <citation type="submission" date="2024-08" db="EMBL/GenBank/DDBJ databases">
        <authorList>
            <person name="Lu H."/>
        </authorList>
    </citation>
    <scope>NUCLEOTIDE SEQUENCE [LARGE SCALE GENOMIC DNA]</scope>
    <source>
        <strain evidence="1 2">LYH14W</strain>
    </source>
</reference>
<sequence>MRMLRQFLALWVPEQSDALPRVSRDAPANEQLLARWTREGTEPQPPEPAERVRQVFRALGFEATPDVLALYGAIGGMLQPCNALWRLWPLEEVMAQPPSEHGVEFSDYMWSCWNYRVRPVSDEHSAVYIDYYDGKPHVLVAASLDEFLERYLADADALLDG</sequence>
<organism evidence="1 2">
    <name type="scientific">Pelomonas parva</name>
    <dbReference type="NCBI Taxonomy" id="3299032"/>
    <lineage>
        <taxon>Bacteria</taxon>
        <taxon>Pseudomonadati</taxon>
        <taxon>Pseudomonadota</taxon>
        <taxon>Betaproteobacteria</taxon>
        <taxon>Burkholderiales</taxon>
        <taxon>Sphaerotilaceae</taxon>
        <taxon>Roseateles</taxon>
    </lineage>
</organism>
<evidence type="ECO:0000313" key="2">
    <source>
        <dbReference type="Proteomes" id="UP001606210"/>
    </source>
</evidence>
<dbReference type="EMBL" id="JBIGHV010000004">
    <property type="protein sequence ID" value="MFG6430772.1"/>
    <property type="molecule type" value="Genomic_DNA"/>
</dbReference>
<evidence type="ECO:0008006" key="3">
    <source>
        <dbReference type="Google" id="ProtNLM"/>
    </source>
</evidence>